<keyword evidence="1" id="KW-0812">Transmembrane</keyword>
<keyword evidence="1" id="KW-0472">Membrane</keyword>
<comment type="caution">
    <text evidence="2">The sequence shown here is derived from an EMBL/GenBank/DDBJ whole genome shotgun (WGS) entry which is preliminary data.</text>
</comment>
<dbReference type="RefSeq" id="WP_160039631.1">
    <property type="nucleotide sequence ID" value="NZ_BORQ01000004.1"/>
</dbReference>
<dbReference type="Proteomes" id="UP000679779">
    <property type="component" value="Unassembled WGS sequence"/>
</dbReference>
<protein>
    <submittedName>
        <fullName evidence="2">Uncharacterized protein</fullName>
    </submittedName>
</protein>
<sequence>MGYLLKLNGMSLLYAFVLFVHIELTMNMYRIERLTGWADTGKLIDAAQVLIFIGFTVLLFTINKRWTGKQKWRYVTTILWLPYLYVLIYSFAALYPITDPQEVPLPAVGLIALGEMLVFPLYVAAIQLFSRDFAASFNTKG</sequence>
<feature type="transmembrane region" description="Helical" evidence="1">
    <location>
        <begin position="107"/>
        <end position="130"/>
    </location>
</feature>
<feature type="transmembrane region" description="Helical" evidence="1">
    <location>
        <begin position="74"/>
        <end position="95"/>
    </location>
</feature>
<reference evidence="2" key="1">
    <citation type="submission" date="2021-03" db="EMBL/GenBank/DDBJ databases">
        <title>Antimicrobial resistance genes in bacteria isolated from Japanese honey, and their potential for conferring macrolide and lincosamide resistance in the American foulbrood pathogen Paenibacillus larvae.</title>
        <authorList>
            <person name="Okamoto M."/>
            <person name="Kumagai M."/>
            <person name="Kanamori H."/>
            <person name="Takamatsu D."/>
        </authorList>
    </citation>
    <scope>NUCLEOTIDE SEQUENCE</scope>
    <source>
        <strain evidence="2">J2TS6</strain>
    </source>
</reference>
<evidence type="ECO:0000313" key="2">
    <source>
        <dbReference type="EMBL" id="GIO32678.1"/>
    </source>
</evidence>
<feature type="transmembrane region" description="Helical" evidence="1">
    <location>
        <begin position="43"/>
        <end position="62"/>
    </location>
</feature>
<evidence type="ECO:0000256" key="1">
    <source>
        <dbReference type="SAM" id="Phobius"/>
    </source>
</evidence>
<keyword evidence="1" id="KW-1133">Transmembrane helix</keyword>
<dbReference type="AlphaFoldDB" id="A0A919XJS2"/>
<gene>
    <name evidence="2" type="ORF">J2TS6_38190</name>
</gene>
<dbReference type="EMBL" id="BORQ01000004">
    <property type="protein sequence ID" value="GIO32678.1"/>
    <property type="molecule type" value="Genomic_DNA"/>
</dbReference>
<accession>A0A919XJS2</accession>
<organism evidence="2 3">
    <name type="scientific">Paenibacillus albilobatus</name>
    <dbReference type="NCBI Taxonomy" id="2716884"/>
    <lineage>
        <taxon>Bacteria</taxon>
        <taxon>Bacillati</taxon>
        <taxon>Bacillota</taxon>
        <taxon>Bacilli</taxon>
        <taxon>Bacillales</taxon>
        <taxon>Paenibacillaceae</taxon>
        <taxon>Paenibacillus</taxon>
    </lineage>
</organism>
<name>A0A919XJS2_9BACL</name>
<evidence type="ECO:0000313" key="3">
    <source>
        <dbReference type="Proteomes" id="UP000679779"/>
    </source>
</evidence>
<feature type="transmembrane region" description="Helical" evidence="1">
    <location>
        <begin position="12"/>
        <end position="31"/>
    </location>
</feature>
<proteinExistence type="predicted"/>
<keyword evidence="3" id="KW-1185">Reference proteome</keyword>